<reference evidence="2" key="1">
    <citation type="submission" date="2018-02" db="EMBL/GenBank/DDBJ databases">
        <authorList>
            <person name="Hausmann B."/>
        </authorList>
    </citation>
    <scope>NUCLEOTIDE SEQUENCE [LARGE SCALE GENOMIC DNA]</scope>
    <source>
        <strain evidence="2">Peat soil MAG SbA1</strain>
    </source>
</reference>
<gene>
    <name evidence="1" type="ORF">SBA1_550116</name>
</gene>
<organism evidence="1 2">
    <name type="scientific">Candidatus Sulfotelmatobacter kueseliae</name>
    <dbReference type="NCBI Taxonomy" id="2042962"/>
    <lineage>
        <taxon>Bacteria</taxon>
        <taxon>Pseudomonadati</taxon>
        <taxon>Acidobacteriota</taxon>
        <taxon>Terriglobia</taxon>
        <taxon>Terriglobales</taxon>
        <taxon>Candidatus Korobacteraceae</taxon>
        <taxon>Candidatus Sulfotelmatobacter</taxon>
    </lineage>
</organism>
<evidence type="ECO:0000313" key="2">
    <source>
        <dbReference type="Proteomes" id="UP000238701"/>
    </source>
</evidence>
<dbReference type="Proteomes" id="UP000238701">
    <property type="component" value="Unassembled WGS sequence"/>
</dbReference>
<protein>
    <submittedName>
        <fullName evidence="1">Uncharacterized protein</fullName>
    </submittedName>
</protein>
<dbReference type="EMBL" id="OMOD01000150">
    <property type="protein sequence ID" value="SPF44751.1"/>
    <property type="molecule type" value="Genomic_DNA"/>
</dbReference>
<evidence type="ECO:0000313" key="1">
    <source>
        <dbReference type="EMBL" id="SPF44751.1"/>
    </source>
</evidence>
<dbReference type="AlphaFoldDB" id="A0A2U3KYL7"/>
<proteinExistence type="predicted"/>
<name>A0A2U3KYL7_9BACT</name>
<sequence length="80" mass="9297">MVGVYRLEFFTYLCADVRGGRAYILRIITDIFENVECRTYQLTCKSKEAGRMFWCPHLQARLTKLAGAYVAFHQHMQTAS</sequence>
<accession>A0A2U3KYL7</accession>